<keyword evidence="2" id="KW-1185">Reference proteome</keyword>
<dbReference type="HOGENOM" id="CLU_3003125_0_0_2"/>
<sequence length="56" mass="6438">MARHVSLRRSRSVMLPSMNVTIGEVLDLRPSPDGEVLDDDDVVVLCQMRRFVRNRV</sequence>
<reference evidence="2" key="1">
    <citation type="journal article" date="2012" name="J. Bacteriol.">
        <title>Complete genome sequence of the hydrogenotrophic, methanogenic archaeon Methanoculleus bourgensis strain MS2T, isolated from a sewage sludge digester.</title>
        <authorList>
            <person name="Maus I."/>
            <person name="Wibberg D."/>
            <person name="Stantscheff R."/>
            <person name="Eikmeyer F.G."/>
            <person name="Seffner A."/>
            <person name="Boelter J."/>
            <person name="Szczepanowski R."/>
            <person name="Blom J."/>
            <person name="Jaenicke S."/>
            <person name="Konig H."/>
            <person name="Puhler A."/>
            <person name="Schluter A."/>
        </authorList>
    </citation>
    <scope>NUCLEOTIDE SEQUENCE [LARGE SCALE GENOMIC DNA]</scope>
    <source>
        <strain evidence="2">ATCC 43281 / DSM 3045 / OCM 15 / MS2</strain>
    </source>
</reference>
<dbReference type="AlphaFoldDB" id="I7L0S5"/>
<dbReference type="KEGG" id="mbg:BN140_2077"/>
<evidence type="ECO:0000313" key="2">
    <source>
        <dbReference type="Proteomes" id="UP000009007"/>
    </source>
</evidence>
<proteinExistence type="predicted"/>
<dbReference type="EMBL" id="HE964772">
    <property type="protein sequence ID" value="CCJ37000.1"/>
    <property type="molecule type" value="Genomic_DNA"/>
</dbReference>
<evidence type="ECO:0000313" key="1">
    <source>
        <dbReference type="EMBL" id="CCJ37000.1"/>
    </source>
</evidence>
<name>I7L0S5_METBM</name>
<dbReference type="Proteomes" id="UP000009007">
    <property type="component" value="Chromosome I"/>
</dbReference>
<gene>
    <name evidence="1" type="ordered locus">BN140_2077</name>
</gene>
<dbReference type="PATRIC" id="fig|1201294.9.peg.2286"/>
<organism evidence="1 2">
    <name type="scientific">Methanoculleus bourgensis (strain ATCC 43281 / DSM 3045 / OCM 15 / MS2)</name>
    <name type="common">Methanogenium bourgense</name>
    <dbReference type="NCBI Taxonomy" id="1201294"/>
    <lineage>
        <taxon>Archaea</taxon>
        <taxon>Methanobacteriati</taxon>
        <taxon>Methanobacteriota</taxon>
        <taxon>Stenosarchaea group</taxon>
        <taxon>Methanomicrobia</taxon>
        <taxon>Methanomicrobiales</taxon>
        <taxon>Methanomicrobiaceae</taxon>
        <taxon>Methanoculleus</taxon>
    </lineage>
</organism>
<protein>
    <submittedName>
        <fullName evidence="1">Uncharacterized protein</fullName>
    </submittedName>
</protein>
<accession>I7L0S5</accession>